<dbReference type="Gene3D" id="3.10.105.10">
    <property type="entry name" value="Dipeptide-binding Protein, Domain 3"/>
    <property type="match status" value="1"/>
</dbReference>
<evidence type="ECO:0000256" key="4">
    <source>
        <dbReference type="SAM" id="MobiDB-lite"/>
    </source>
</evidence>
<dbReference type="Proteomes" id="UP001056855">
    <property type="component" value="Chromosome"/>
</dbReference>
<feature type="compositionally biased region" description="Gly residues" evidence="4">
    <location>
        <begin position="37"/>
        <end position="51"/>
    </location>
</feature>
<protein>
    <submittedName>
        <fullName evidence="6">ABC transporter substrate-binding protein</fullName>
    </submittedName>
</protein>
<evidence type="ECO:0000313" key="7">
    <source>
        <dbReference type="Proteomes" id="UP001056855"/>
    </source>
</evidence>
<feature type="compositionally biased region" description="Acidic residues" evidence="4">
    <location>
        <begin position="52"/>
        <end position="62"/>
    </location>
</feature>
<dbReference type="Pfam" id="PF00496">
    <property type="entry name" value="SBP_bac_5"/>
    <property type="match status" value="1"/>
</dbReference>
<dbReference type="GO" id="GO:0043190">
    <property type="term" value="C:ATP-binding cassette (ABC) transporter complex"/>
    <property type="evidence" value="ECO:0007669"/>
    <property type="project" value="InterPro"/>
</dbReference>
<dbReference type="InterPro" id="IPR030678">
    <property type="entry name" value="Peptide/Ni-bd"/>
</dbReference>
<dbReference type="EMBL" id="CP100355">
    <property type="protein sequence ID" value="UTF53642.1"/>
    <property type="molecule type" value="Genomic_DNA"/>
</dbReference>
<dbReference type="PIRSF" id="PIRSF002741">
    <property type="entry name" value="MppA"/>
    <property type="match status" value="1"/>
</dbReference>
<dbReference type="CDD" id="cd00995">
    <property type="entry name" value="PBP2_NikA_DppA_OppA_like"/>
    <property type="match status" value="1"/>
</dbReference>
<evidence type="ECO:0000256" key="1">
    <source>
        <dbReference type="ARBA" id="ARBA00005695"/>
    </source>
</evidence>
<dbReference type="GO" id="GO:0015833">
    <property type="term" value="P:peptide transport"/>
    <property type="evidence" value="ECO:0007669"/>
    <property type="project" value="TreeGrafter"/>
</dbReference>
<dbReference type="InterPro" id="IPR000914">
    <property type="entry name" value="SBP_5_dom"/>
</dbReference>
<gene>
    <name evidence="6" type="ORF">NGM29_18045</name>
</gene>
<dbReference type="PANTHER" id="PTHR30290:SF9">
    <property type="entry name" value="OLIGOPEPTIDE-BINDING PROTEIN APPA"/>
    <property type="match status" value="1"/>
</dbReference>
<evidence type="ECO:0000256" key="2">
    <source>
        <dbReference type="ARBA" id="ARBA00022448"/>
    </source>
</evidence>
<comment type="similarity">
    <text evidence="1">Belongs to the bacterial solute-binding protein 5 family.</text>
</comment>
<dbReference type="GO" id="GO:0042597">
    <property type="term" value="C:periplasmic space"/>
    <property type="evidence" value="ECO:0007669"/>
    <property type="project" value="UniProtKB-ARBA"/>
</dbReference>
<reference evidence="6" key="1">
    <citation type="submission" date="2022-06" db="EMBL/GenBank/DDBJ databases">
        <title>Diverse halophilic archaea isolated from saline environments.</title>
        <authorList>
            <person name="Cui H.-L."/>
        </authorList>
    </citation>
    <scope>NUCLEOTIDE SEQUENCE</scope>
    <source>
        <strain evidence="6">WLHS1</strain>
    </source>
</reference>
<dbReference type="RefSeq" id="WP_254158167.1">
    <property type="nucleotide sequence ID" value="NZ_CP100355.1"/>
</dbReference>
<evidence type="ECO:0000259" key="5">
    <source>
        <dbReference type="Pfam" id="PF00496"/>
    </source>
</evidence>
<dbReference type="PROSITE" id="PS51257">
    <property type="entry name" value="PROKAR_LIPOPROTEIN"/>
    <property type="match status" value="1"/>
</dbReference>
<feature type="domain" description="Solute-binding protein family 5" evidence="5">
    <location>
        <begin position="123"/>
        <end position="544"/>
    </location>
</feature>
<keyword evidence="7" id="KW-1185">Reference proteome</keyword>
<dbReference type="Gene3D" id="3.40.190.10">
    <property type="entry name" value="Periplasmic binding protein-like II"/>
    <property type="match status" value="1"/>
</dbReference>
<organism evidence="6 7">
    <name type="scientific">Natronosalvus rutilus</name>
    <dbReference type="NCBI Taxonomy" id="2953753"/>
    <lineage>
        <taxon>Archaea</taxon>
        <taxon>Methanobacteriati</taxon>
        <taxon>Methanobacteriota</taxon>
        <taxon>Stenosarchaea group</taxon>
        <taxon>Halobacteria</taxon>
        <taxon>Halobacteriales</taxon>
        <taxon>Natrialbaceae</taxon>
        <taxon>Natronosalvus</taxon>
    </lineage>
</organism>
<evidence type="ECO:0000313" key="6">
    <source>
        <dbReference type="EMBL" id="UTF53642.1"/>
    </source>
</evidence>
<evidence type="ECO:0000256" key="3">
    <source>
        <dbReference type="ARBA" id="ARBA00022729"/>
    </source>
</evidence>
<dbReference type="PANTHER" id="PTHR30290">
    <property type="entry name" value="PERIPLASMIC BINDING COMPONENT OF ABC TRANSPORTER"/>
    <property type="match status" value="1"/>
</dbReference>
<keyword evidence="2" id="KW-0813">Transport</keyword>
<dbReference type="KEGG" id="sawl:NGM29_18045"/>
<keyword evidence="3" id="KW-0732">Signal</keyword>
<sequence length="632" mass="70834">MPHKDLKAPGAHRREVLLLAGAAGAAGLAGCMSGDDNGNGNGNTSGNGNGNGDDDDVSDDIDDQADVSNREIQPNWISPSASEAQELNPLRINDTTSSARLAPLLDGPYGLDENDEFYGYWFEDYETEDNQTWTFHLRDNLQWGGDYGQMTTEDWVFHVENIAQNEDNWTAHVNQSNWDDVESVTAVDDTTLEVEIADPDPLFVRQPTFWGTYILPKALVEPYFQDYQDGNENAGEELNGSDAVQQLQYTGNLGPYTFESRDIEDRFVAVRNEDYYKRGDDEDWEDAPYFEQYTINILEEESTRLAEFETGGLSSITIPADQVQNYQGEDDYTIVESATPYCSILAYNQRANGWEELRKREVRRALAMAIDKETVANDIYRGFAKPAQTFQPEYSDFYNDDQVEPVGVGDSYNVDEARSLLEENLSDDYSYDGDTLVDADGNQVVLSFVYSNGASLTEDSARYIADALGGLGIDVDSNGVPFNTMLEQYAMVAEDGEPQGIFNDPEAEDPQALSSAREWDLMWGIGFNTYPRSPGSIAAFWTASSGTNFYGYVPEEDLGSMIQEGATATDEEEQQEIFAEVFGILSRDLPVNFIHFQDDIYGYQDEVVFTEDPSPSWGYKQYSWWMTDDPHN</sequence>
<dbReference type="InterPro" id="IPR039424">
    <property type="entry name" value="SBP_5"/>
</dbReference>
<feature type="region of interest" description="Disordered" evidence="4">
    <location>
        <begin position="37"/>
        <end position="62"/>
    </location>
</feature>
<dbReference type="AlphaFoldDB" id="A0A9E7N8H2"/>
<dbReference type="GeneID" id="73291989"/>
<accession>A0A9E7N8H2</accession>
<name>A0A9E7N8H2_9EURY</name>
<proteinExistence type="inferred from homology"/>
<dbReference type="SUPFAM" id="SSF53850">
    <property type="entry name" value="Periplasmic binding protein-like II"/>
    <property type="match status" value="1"/>
</dbReference>
<dbReference type="GO" id="GO:1904680">
    <property type="term" value="F:peptide transmembrane transporter activity"/>
    <property type="evidence" value="ECO:0007669"/>
    <property type="project" value="TreeGrafter"/>
</dbReference>